<feature type="transmembrane region" description="Helical" evidence="11">
    <location>
        <begin position="826"/>
        <end position="846"/>
    </location>
</feature>
<feature type="region of interest" description="Disordered" evidence="10">
    <location>
        <begin position="27"/>
        <end position="78"/>
    </location>
</feature>
<dbReference type="FunFam" id="1.10.10.60:FF:000092">
    <property type="entry name" value="Trihelix transcription factor GT-2"/>
    <property type="match status" value="1"/>
</dbReference>
<evidence type="ECO:0000256" key="10">
    <source>
        <dbReference type="SAM" id="MobiDB-lite"/>
    </source>
</evidence>
<keyword evidence="16" id="KW-1185">Reference proteome</keyword>
<evidence type="ECO:0000256" key="4">
    <source>
        <dbReference type="ARBA" id="ARBA00022723"/>
    </source>
</evidence>
<feature type="domain" description="DOMON" evidence="13">
    <location>
        <begin position="575"/>
        <end position="695"/>
    </location>
</feature>
<keyword evidence="5" id="KW-0732">Signal</keyword>
<comment type="subcellular location">
    <subcellularLocation>
        <location evidence="1">Membrane</location>
        <topology evidence="1">Multi-pass membrane protein</topology>
    </subcellularLocation>
</comment>
<reference evidence="15 16" key="1">
    <citation type="submission" date="2020-06" db="EMBL/GenBank/DDBJ databases">
        <title>Transcriptomic and genomic resources for Thalictrum thalictroides and T. hernandezii: Facilitating candidate gene discovery in an emerging model plant lineage.</title>
        <authorList>
            <person name="Arias T."/>
            <person name="Riano-Pachon D.M."/>
            <person name="Di Stilio V.S."/>
        </authorList>
    </citation>
    <scope>NUCLEOTIDE SEQUENCE [LARGE SCALE GENOMIC DNA]</scope>
    <source>
        <strain evidence="16">cv. WT478/WT964</strain>
        <tissue evidence="15">Leaves</tissue>
    </source>
</reference>
<dbReference type="Gene3D" id="1.10.10.60">
    <property type="entry name" value="Homeodomain-like"/>
    <property type="match status" value="1"/>
</dbReference>
<dbReference type="FunFam" id="1.20.120.1770:FF:000007">
    <property type="entry name" value="Cytochrome b561 and DOMON domain-containing protein"/>
    <property type="match status" value="1"/>
</dbReference>
<dbReference type="SMART" id="SM00665">
    <property type="entry name" value="B561"/>
    <property type="match status" value="1"/>
</dbReference>
<dbReference type="Proteomes" id="UP000554482">
    <property type="component" value="Unassembled WGS sequence"/>
</dbReference>
<dbReference type="PROSITE" id="PS50090">
    <property type="entry name" value="MYB_LIKE"/>
    <property type="match status" value="1"/>
</dbReference>
<evidence type="ECO:0000256" key="8">
    <source>
        <dbReference type="ARBA" id="ARBA00023136"/>
    </source>
</evidence>
<comment type="function">
    <text evidence="9">May act as a catecholamine-responsive trans-membrane electron transporter.</text>
</comment>
<evidence type="ECO:0000256" key="7">
    <source>
        <dbReference type="ARBA" id="ARBA00022989"/>
    </source>
</evidence>
<proteinExistence type="predicted"/>
<evidence type="ECO:0000256" key="6">
    <source>
        <dbReference type="ARBA" id="ARBA00022982"/>
    </source>
</evidence>
<evidence type="ECO:0000259" key="13">
    <source>
        <dbReference type="PROSITE" id="PS50836"/>
    </source>
</evidence>
<keyword evidence="4" id="KW-0479">Metal-binding</keyword>
<feature type="region of interest" description="Disordered" evidence="10">
    <location>
        <begin position="309"/>
        <end position="369"/>
    </location>
</feature>
<dbReference type="InterPro" id="IPR005018">
    <property type="entry name" value="DOMON_domain"/>
</dbReference>
<feature type="domain" description="Myb-like" evidence="12">
    <location>
        <begin position="405"/>
        <end position="469"/>
    </location>
</feature>
<keyword evidence="7 11" id="KW-1133">Transmembrane helix</keyword>
<organism evidence="15 16">
    <name type="scientific">Thalictrum thalictroides</name>
    <name type="common">Rue-anemone</name>
    <name type="synonym">Anemone thalictroides</name>
    <dbReference type="NCBI Taxonomy" id="46969"/>
    <lineage>
        <taxon>Eukaryota</taxon>
        <taxon>Viridiplantae</taxon>
        <taxon>Streptophyta</taxon>
        <taxon>Embryophyta</taxon>
        <taxon>Tracheophyta</taxon>
        <taxon>Spermatophyta</taxon>
        <taxon>Magnoliopsida</taxon>
        <taxon>Ranunculales</taxon>
        <taxon>Ranunculaceae</taxon>
        <taxon>Thalictroideae</taxon>
        <taxon>Thalictrum</taxon>
    </lineage>
</organism>
<keyword evidence="2" id="KW-0813">Transport</keyword>
<gene>
    <name evidence="15" type="ORF">FRX31_033362</name>
</gene>
<dbReference type="AlphaFoldDB" id="A0A7J6UXY9"/>
<dbReference type="Gene3D" id="1.20.120.1770">
    <property type="match status" value="1"/>
</dbReference>
<evidence type="ECO:0000256" key="2">
    <source>
        <dbReference type="ARBA" id="ARBA00022448"/>
    </source>
</evidence>
<evidence type="ECO:0000256" key="1">
    <source>
        <dbReference type="ARBA" id="ARBA00004141"/>
    </source>
</evidence>
<feature type="transmembrane region" description="Helical" evidence="11">
    <location>
        <begin position="858"/>
        <end position="882"/>
    </location>
</feature>
<sequence length="923" mass="104431">MTLTDLCDEISPFPDAGNLLYGERSSFPPQKLLPIRSNGDDSSPTNLGSGSSSPHIVTSNEDSIEMEIDGNPSSASNKGPLWEIVSKKLEQMGYEYPKYPKDNIFSQLLAFGNRNDNKDDGGEKPMSEENGSFRAQPPVPPDPIDIANMLVALHTTSAEYKEDEVNNHENKCESGEEGIVDALKKKRKRKTYSEIELVLLSMVDRLTKKQEEMHRQLLDVIDKQEKERIAREEAWREQELERHKREREMRDRETSRNLALISYIGKFLGKQIEIPKLPQPPCLDKNQYQAQDKLGSSTQNVQLINIPELWQPPHPGVHQSQYPGERQSQHPGEHQSPHPGEHQSPHPGERRSPRPGEHQSPCLHEHQDEAENKLGSSAKMVEPVHILQYPETPYPGDYQDQTEYKLALRSSRWPEPEVKALISIRTAVGHKFQTNELKNCVWEEISGTMSSMGYSRSAKKCKEKWENINKYFKKSVASGKQRPKSKKTCPYFDELNVLYQNGTLNFRTPFEIRMEGETFENRELQACNQLPVTLVPNIVPSGTPADLSEGIVIRLQTSFRFSKYLLIDSSDLANLNSFLHWTYNSSSSSLRIAFVAPPAKPDGWIAWAINPVAPKMVDSQALIAFMEADGLMTVKTFNDSSYSGRSIAPSKIEFEVTEMEADYTDGVMRIYATIVLPKNTELTRVESGLARWPFGGGGGSGESIIRTNSASKGSSSRLNKRNIHGFLNVVSWGFLFPLGVAIARYMRMFQSLDPAWFYLHIACQLLAYIIGVAGWATGMKLGSQSQGIRHTSHRNIGIVLFSFATLQILCALFLRPKKDHKYRVYWNFCHHGVGYMIAVLGIFYVFKGLDILNPEKKWRVAYIAVLGGIVLLLEAITWVIVLKRMETMVYKLWYHLQNYPFVACYTGEPQLAMLPAAAVRSRN</sequence>
<evidence type="ECO:0000259" key="12">
    <source>
        <dbReference type="PROSITE" id="PS50090"/>
    </source>
</evidence>
<name>A0A7J6UXY9_THATH</name>
<dbReference type="InterPro" id="IPR044822">
    <property type="entry name" value="Myb_DNA-bind_4"/>
</dbReference>
<comment type="caution">
    <text evidence="15">The sequence shown here is derived from an EMBL/GenBank/DDBJ whole genome shotgun (WGS) entry which is preliminary data.</text>
</comment>
<dbReference type="GO" id="GO:0046872">
    <property type="term" value="F:metal ion binding"/>
    <property type="evidence" value="ECO:0007669"/>
    <property type="project" value="UniProtKB-KW"/>
</dbReference>
<evidence type="ECO:0000259" key="14">
    <source>
        <dbReference type="PROSITE" id="PS50939"/>
    </source>
</evidence>
<dbReference type="PROSITE" id="PS50836">
    <property type="entry name" value="DOMON"/>
    <property type="match status" value="1"/>
</dbReference>
<evidence type="ECO:0000256" key="3">
    <source>
        <dbReference type="ARBA" id="ARBA00022692"/>
    </source>
</evidence>
<feature type="compositionally biased region" description="Basic and acidic residues" evidence="10">
    <location>
        <begin position="115"/>
        <end position="127"/>
    </location>
</feature>
<feature type="domain" description="Cytochrome b561" evidence="14">
    <location>
        <begin position="691"/>
        <end position="882"/>
    </location>
</feature>
<evidence type="ECO:0000256" key="9">
    <source>
        <dbReference type="ARBA" id="ARBA00053871"/>
    </source>
</evidence>
<dbReference type="CDD" id="cd12203">
    <property type="entry name" value="GT1"/>
    <property type="match status" value="1"/>
</dbReference>
<dbReference type="EMBL" id="JABWDY010041891">
    <property type="protein sequence ID" value="KAF5177052.1"/>
    <property type="molecule type" value="Genomic_DNA"/>
</dbReference>
<dbReference type="OrthoDB" id="691673at2759"/>
<feature type="region of interest" description="Disordered" evidence="10">
    <location>
        <begin position="112"/>
        <end position="140"/>
    </location>
</feature>
<feature type="transmembrane region" description="Helical" evidence="11">
    <location>
        <begin position="723"/>
        <end position="743"/>
    </location>
</feature>
<dbReference type="Pfam" id="PF03188">
    <property type="entry name" value="Cytochrom_B561"/>
    <property type="match status" value="1"/>
</dbReference>
<dbReference type="CDD" id="cd08760">
    <property type="entry name" value="Cyt_b561_FRRS1_like"/>
    <property type="match status" value="1"/>
</dbReference>
<dbReference type="Pfam" id="PF04526">
    <property type="entry name" value="DUF568"/>
    <property type="match status" value="1"/>
</dbReference>
<evidence type="ECO:0000256" key="5">
    <source>
        <dbReference type="ARBA" id="ARBA00022729"/>
    </source>
</evidence>
<evidence type="ECO:0000313" key="16">
    <source>
        <dbReference type="Proteomes" id="UP000554482"/>
    </source>
</evidence>
<dbReference type="InterPro" id="IPR006593">
    <property type="entry name" value="Cyt_b561/ferric_Rdtase_TM"/>
</dbReference>
<evidence type="ECO:0000256" key="11">
    <source>
        <dbReference type="SAM" id="Phobius"/>
    </source>
</evidence>
<feature type="compositionally biased region" description="Low complexity" evidence="10">
    <location>
        <begin position="42"/>
        <end position="54"/>
    </location>
</feature>
<dbReference type="PROSITE" id="PS50939">
    <property type="entry name" value="CYTOCHROME_B561"/>
    <property type="match status" value="1"/>
</dbReference>
<feature type="transmembrane region" description="Helical" evidence="11">
    <location>
        <begin position="755"/>
        <end position="776"/>
    </location>
</feature>
<dbReference type="InterPro" id="IPR045265">
    <property type="entry name" value="AIR12_DOMON"/>
</dbReference>
<dbReference type="PANTHER" id="PTHR23130">
    <property type="entry name" value="CYTOCHROME B561 AND DOMON DOMAIN-CONTAINING PROTEIN"/>
    <property type="match status" value="1"/>
</dbReference>
<dbReference type="Pfam" id="PF13837">
    <property type="entry name" value="Myb_DNA-bind_4"/>
    <property type="match status" value="1"/>
</dbReference>
<feature type="compositionally biased region" description="Basic and acidic residues" evidence="10">
    <location>
        <begin position="327"/>
        <end position="369"/>
    </location>
</feature>
<evidence type="ECO:0000313" key="15">
    <source>
        <dbReference type="EMBL" id="KAF5177052.1"/>
    </source>
</evidence>
<keyword evidence="6" id="KW-0249">Electron transport</keyword>
<dbReference type="InterPro" id="IPR001005">
    <property type="entry name" value="SANT/Myb"/>
</dbReference>
<keyword evidence="3 11" id="KW-0812">Transmembrane</keyword>
<keyword evidence="8 11" id="KW-0472">Membrane</keyword>
<dbReference type="PANTHER" id="PTHR23130:SF195">
    <property type="entry name" value="CYTOCHROME B561 AND DOMON DOMAIN-CONTAINING PROTEIN"/>
    <property type="match status" value="1"/>
</dbReference>
<feature type="transmembrane region" description="Helical" evidence="11">
    <location>
        <begin position="796"/>
        <end position="814"/>
    </location>
</feature>
<protein>
    <submittedName>
        <fullName evidence="15">Cytochrome b561 and domon domain-containing protein</fullName>
    </submittedName>
</protein>
<dbReference type="GO" id="GO:0016020">
    <property type="term" value="C:membrane"/>
    <property type="evidence" value="ECO:0007669"/>
    <property type="project" value="UniProtKB-SubCell"/>
</dbReference>
<accession>A0A7J6UXY9</accession>